<gene>
    <name evidence="2" type="primary">pspB_8</name>
    <name evidence="2" type="ORF">SDC9_157812</name>
</gene>
<comment type="caution">
    <text evidence="2">The sequence shown here is derived from an EMBL/GenBank/DDBJ whole genome shotgun (WGS) entry which is preliminary data.</text>
</comment>
<dbReference type="InterPro" id="IPR051695">
    <property type="entry name" value="Phosphoglycerate_Mutase"/>
</dbReference>
<keyword evidence="1 2" id="KW-0378">Hydrolase</keyword>
<sequence>MAYIYLVRHGQTDFIGKILCGNLPGIHLNDLGKKQAQASATYLSKLFIKAIYSSPMERARETASALSQISGANVNVQEFLREVNFGDFQGKEADFLLAHPIWQTFIKTPVEVTFPGGESVLNAQKRISDGLDALSLQHQEKDEIVCFAHCEILLLAVCACLNLSVNDMHRLTIHPASVTLVEWTQERKVLHLLNYQP</sequence>
<dbReference type="GO" id="GO:0004331">
    <property type="term" value="F:fructose-2,6-bisphosphate 2-phosphatase activity"/>
    <property type="evidence" value="ECO:0007669"/>
    <property type="project" value="TreeGrafter"/>
</dbReference>
<dbReference type="SMART" id="SM00855">
    <property type="entry name" value="PGAM"/>
    <property type="match status" value="1"/>
</dbReference>
<dbReference type="InterPro" id="IPR013078">
    <property type="entry name" value="His_Pase_superF_clade-1"/>
</dbReference>
<dbReference type="PANTHER" id="PTHR46517">
    <property type="entry name" value="FRUCTOSE-2,6-BISPHOSPHATASE TIGAR"/>
    <property type="match status" value="1"/>
</dbReference>
<name>A0A645F8F9_9ZZZZ</name>
<evidence type="ECO:0000256" key="1">
    <source>
        <dbReference type="ARBA" id="ARBA00022801"/>
    </source>
</evidence>
<dbReference type="InterPro" id="IPR029033">
    <property type="entry name" value="His_PPase_superfam"/>
</dbReference>
<dbReference type="PANTHER" id="PTHR46517:SF1">
    <property type="entry name" value="FRUCTOSE-2,6-BISPHOSPHATASE TIGAR"/>
    <property type="match status" value="1"/>
</dbReference>
<dbReference type="GO" id="GO:0005829">
    <property type="term" value="C:cytosol"/>
    <property type="evidence" value="ECO:0007669"/>
    <property type="project" value="TreeGrafter"/>
</dbReference>
<dbReference type="EC" id="3.1.3.3" evidence="2"/>
<accession>A0A645F8F9</accession>
<dbReference type="SUPFAM" id="SSF53254">
    <property type="entry name" value="Phosphoglycerate mutase-like"/>
    <property type="match status" value="1"/>
</dbReference>
<dbReference type="AlphaFoldDB" id="A0A645F8F9"/>
<dbReference type="GO" id="GO:0043456">
    <property type="term" value="P:regulation of pentose-phosphate shunt"/>
    <property type="evidence" value="ECO:0007669"/>
    <property type="project" value="TreeGrafter"/>
</dbReference>
<protein>
    <submittedName>
        <fullName evidence="2">Putative phosphoserine phosphatase 2</fullName>
        <ecNumber evidence="2">3.1.3.3</ecNumber>
    </submittedName>
</protein>
<dbReference type="Pfam" id="PF00300">
    <property type="entry name" value="His_Phos_1"/>
    <property type="match status" value="1"/>
</dbReference>
<proteinExistence type="predicted"/>
<reference evidence="2" key="1">
    <citation type="submission" date="2019-08" db="EMBL/GenBank/DDBJ databases">
        <authorList>
            <person name="Kucharzyk K."/>
            <person name="Murdoch R.W."/>
            <person name="Higgins S."/>
            <person name="Loffler F."/>
        </authorList>
    </citation>
    <scope>NUCLEOTIDE SEQUENCE</scope>
</reference>
<organism evidence="2">
    <name type="scientific">bioreactor metagenome</name>
    <dbReference type="NCBI Taxonomy" id="1076179"/>
    <lineage>
        <taxon>unclassified sequences</taxon>
        <taxon>metagenomes</taxon>
        <taxon>ecological metagenomes</taxon>
    </lineage>
</organism>
<dbReference type="CDD" id="cd07067">
    <property type="entry name" value="HP_PGM_like"/>
    <property type="match status" value="1"/>
</dbReference>
<evidence type="ECO:0000313" key="2">
    <source>
        <dbReference type="EMBL" id="MPN10517.1"/>
    </source>
</evidence>
<dbReference type="Gene3D" id="3.40.50.1240">
    <property type="entry name" value="Phosphoglycerate mutase-like"/>
    <property type="match status" value="1"/>
</dbReference>
<dbReference type="EMBL" id="VSSQ01056674">
    <property type="protein sequence ID" value="MPN10517.1"/>
    <property type="molecule type" value="Genomic_DNA"/>
</dbReference>
<dbReference type="GO" id="GO:0045820">
    <property type="term" value="P:negative regulation of glycolytic process"/>
    <property type="evidence" value="ECO:0007669"/>
    <property type="project" value="TreeGrafter"/>
</dbReference>